<dbReference type="CDD" id="cd02976">
    <property type="entry name" value="NrdH"/>
    <property type="match status" value="1"/>
</dbReference>
<sequence>MLKRTMRTLYGTKGCPYTKEMRESLLWDGEEFTEYDVEEDEEALKRLIALTGGRTVPVLVEDDRVVQIGFCGRGCIVALPSSMEDTSL</sequence>
<protein>
    <recommendedName>
        <fullName evidence="1">Glutaredoxin domain-containing protein</fullName>
    </recommendedName>
</protein>
<keyword evidence="3" id="KW-1185">Reference proteome</keyword>
<evidence type="ECO:0000259" key="1">
    <source>
        <dbReference type="Pfam" id="PF00462"/>
    </source>
</evidence>
<proteinExistence type="predicted"/>
<dbReference type="Pfam" id="PF00462">
    <property type="entry name" value="Glutaredoxin"/>
    <property type="match status" value="1"/>
</dbReference>
<reference evidence="2 3" key="1">
    <citation type="submission" date="2019-07" db="EMBL/GenBank/DDBJ databases">
        <title>Whole genome shotgun sequence of Aneurinibacillus danicus NBRC 102444.</title>
        <authorList>
            <person name="Hosoyama A."/>
            <person name="Uohara A."/>
            <person name="Ohji S."/>
            <person name="Ichikawa N."/>
        </authorList>
    </citation>
    <scope>NUCLEOTIDE SEQUENCE [LARGE SCALE GENOMIC DNA]</scope>
    <source>
        <strain evidence="2 3">NBRC 102444</strain>
    </source>
</reference>
<dbReference type="Gene3D" id="3.40.30.10">
    <property type="entry name" value="Glutaredoxin"/>
    <property type="match status" value="1"/>
</dbReference>
<accession>A0A511VET9</accession>
<dbReference type="PROSITE" id="PS51354">
    <property type="entry name" value="GLUTAREDOXIN_2"/>
    <property type="match status" value="1"/>
</dbReference>
<organism evidence="2 3">
    <name type="scientific">Aneurinibacillus danicus</name>
    <dbReference type="NCBI Taxonomy" id="267746"/>
    <lineage>
        <taxon>Bacteria</taxon>
        <taxon>Bacillati</taxon>
        <taxon>Bacillota</taxon>
        <taxon>Bacilli</taxon>
        <taxon>Bacillales</taxon>
        <taxon>Paenibacillaceae</taxon>
        <taxon>Aneurinibacillus group</taxon>
        <taxon>Aneurinibacillus</taxon>
    </lineage>
</organism>
<evidence type="ECO:0000313" key="2">
    <source>
        <dbReference type="EMBL" id="GEN36073.1"/>
    </source>
</evidence>
<dbReference type="NCBIfam" id="NF041212">
    <property type="entry name" value="Uxx_star"/>
    <property type="match status" value="1"/>
</dbReference>
<dbReference type="SUPFAM" id="SSF52833">
    <property type="entry name" value="Thioredoxin-like"/>
    <property type="match status" value="1"/>
</dbReference>
<dbReference type="Proteomes" id="UP000321157">
    <property type="component" value="Unassembled WGS sequence"/>
</dbReference>
<dbReference type="AlphaFoldDB" id="A0A511VET9"/>
<dbReference type="InterPro" id="IPR002109">
    <property type="entry name" value="Glutaredoxin"/>
</dbReference>
<comment type="caution">
    <text evidence="2">The sequence shown here is derived from an EMBL/GenBank/DDBJ whole genome shotgun (WGS) entry which is preliminary data.</text>
</comment>
<dbReference type="InterPro" id="IPR036249">
    <property type="entry name" value="Thioredoxin-like_sf"/>
</dbReference>
<feature type="domain" description="Glutaredoxin" evidence="1">
    <location>
        <begin position="8"/>
        <end position="66"/>
    </location>
</feature>
<name>A0A511VET9_9BACL</name>
<dbReference type="EMBL" id="BJXX01000166">
    <property type="protein sequence ID" value="GEN36073.1"/>
    <property type="molecule type" value="Genomic_DNA"/>
</dbReference>
<gene>
    <name evidence="2" type="ORF">ADA01nite_35330</name>
</gene>
<evidence type="ECO:0000313" key="3">
    <source>
        <dbReference type="Proteomes" id="UP000321157"/>
    </source>
</evidence>